<feature type="chain" id="PRO_5040396349" evidence="1">
    <location>
        <begin position="24"/>
        <end position="364"/>
    </location>
</feature>
<evidence type="ECO:0000313" key="3">
    <source>
        <dbReference type="Proteomes" id="UP000703269"/>
    </source>
</evidence>
<sequence length="364" mass="39501">MFTRLAFPLVLAISLLAPYHVAGAPPPTPSGGLGTNSSDVPMYVPMSDFDFASLTLALNQELIELDLFNAGLAQFSTDDFQNAGIGPNEQYLIQWMGQQEVGHAQLLSNILSPNVTTACNYTYPFTTVQEFIDFSMRITRLGESGTFGFLEHLDSRASASLLLEAISTESRQEMIFRQLEGLFPMPFWFTPAITQSMQWSYLAPYISSCPSTNPMIQWQNFPSLNVTNAPNVTALLNGTQPTISNNESTPISQPGTELMLSWDSPGQQVGPNLAYNTSTSAGTPMWAAWISQLNTTYTPLQNVTNNTATTSQPGSDGIFGNGTAPTLNGTIFVLITDNNPFVTPFNLSLLDQHVVAGPALYTIG</sequence>
<evidence type="ECO:0000256" key="1">
    <source>
        <dbReference type="SAM" id="SignalP"/>
    </source>
</evidence>
<dbReference type="EMBL" id="BPQB01000025">
    <property type="protein sequence ID" value="GJE92284.1"/>
    <property type="molecule type" value="Genomic_DNA"/>
</dbReference>
<name>A0A9P3GEJ1_9APHY</name>
<feature type="signal peptide" evidence="1">
    <location>
        <begin position="1"/>
        <end position="23"/>
    </location>
</feature>
<proteinExistence type="predicted"/>
<dbReference type="AlphaFoldDB" id="A0A9P3GEJ1"/>
<accession>A0A9P3GEJ1</accession>
<dbReference type="OrthoDB" id="2098436at2759"/>
<dbReference type="InterPro" id="IPR039254">
    <property type="entry name" value="Rds1"/>
</dbReference>
<keyword evidence="1" id="KW-0732">Signal</keyword>
<gene>
    <name evidence="2" type="ORF">PsYK624_084380</name>
</gene>
<evidence type="ECO:0000313" key="2">
    <source>
        <dbReference type="EMBL" id="GJE92284.1"/>
    </source>
</evidence>
<dbReference type="PANTHER" id="PTHR38705">
    <property type="entry name" value="PROTEIN RDS1"/>
    <property type="match status" value="1"/>
</dbReference>
<dbReference type="Proteomes" id="UP000703269">
    <property type="component" value="Unassembled WGS sequence"/>
</dbReference>
<protein>
    <submittedName>
        <fullName evidence="2">Ferritin-like domain-containing protein</fullName>
    </submittedName>
</protein>
<dbReference type="PANTHER" id="PTHR38705:SF1">
    <property type="entry name" value="PROTEIN RDS1"/>
    <property type="match status" value="1"/>
</dbReference>
<reference evidence="2 3" key="1">
    <citation type="submission" date="2021-08" db="EMBL/GenBank/DDBJ databases">
        <title>Draft Genome Sequence of Phanerochaete sordida strain YK-624.</title>
        <authorList>
            <person name="Mori T."/>
            <person name="Dohra H."/>
            <person name="Suzuki T."/>
            <person name="Kawagishi H."/>
            <person name="Hirai H."/>
        </authorList>
    </citation>
    <scope>NUCLEOTIDE SEQUENCE [LARGE SCALE GENOMIC DNA]</scope>
    <source>
        <strain evidence="2 3">YK-624</strain>
    </source>
</reference>
<organism evidence="2 3">
    <name type="scientific">Phanerochaete sordida</name>
    <dbReference type="NCBI Taxonomy" id="48140"/>
    <lineage>
        <taxon>Eukaryota</taxon>
        <taxon>Fungi</taxon>
        <taxon>Dikarya</taxon>
        <taxon>Basidiomycota</taxon>
        <taxon>Agaricomycotina</taxon>
        <taxon>Agaricomycetes</taxon>
        <taxon>Polyporales</taxon>
        <taxon>Phanerochaetaceae</taxon>
        <taxon>Phanerochaete</taxon>
    </lineage>
</organism>
<keyword evidence="3" id="KW-1185">Reference proteome</keyword>
<comment type="caution">
    <text evidence="2">The sequence shown here is derived from an EMBL/GenBank/DDBJ whole genome shotgun (WGS) entry which is preliminary data.</text>
</comment>
<dbReference type="Pfam" id="PF13668">
    <property type="entry name" value="Ferritin_2"/>
    <property type="match status" value="1"/>
</dbReference>